<dbReference type="InterPro" id="IPR003337">
    <property type="entry name" value="Trehalose_PPase"/>
</dbReference>
<organism evidence="5 6">
    <name type="scientific">Hydrogenophaga palleronii</name>
    <dbReference type="NCBI Taxonomy" id="65655"/>
    <lineage>
        <taxon>Bacteria</taxon>
        <taxon>Pseudomonadati</taxon>
        <taxon>Pseudomonadota</taxon>
        <taxon>Betaproteobacteria</taxon>
        <taxon>Burkholderiales</taxon>
        <taxon>Comamonadaceae</taxon>
        <taxon>Hydrogenophaga</taxon>
    </lineage>
</organism>
<dbReference type="RefSeq" id="WP_310320261.1">
    <property type="nucleotide sequence ID" value="NZ_JAVDWU010000009.1"/>
</dbReference>
<dbReference type="InterPro" id="IPR044651">
    <property type="entry name" value="OTSB-like"/>
</dbReference>
<dbReference type="NCBIfam" id="TIGR01484">
    <property type="entry name" value="HAD-SF-IIB"/>
    <property type="match status" value="1"/>
</dbReference>
<evidence type="ECO:0000313" key="5">
    <source>
        <dbReference type="EMBL" id="MDR7151969.1"/>
    </source>
</evidence>
<dbReference type="SUPFAM" id="SSF56784">
    <property type="entry name" value="HAD-like"/>
    <property type="match status" value="1"/>
</dbReference>
<comment type="cofactor">
    <cofactor evidence="4">
        <name>Mg(2+)</name>
        <dbReference type="ChEBI" id="CHEBI:18420"/>
    </cofactor>
</comment>
<proteinExistence type="inferred from homology"/>
<keyword evidence="6" id="KW-1185">Reference proteome</keyword>
<dbReference type="InterPro" id="IPR036412">
    <property type="entry name" value="HAD-like_sf"/>
</dbReference>
<dbReference type="GO" id="GO:0004805">
    <property type="term" value="F:trehalose-phosphatase activity"/>
    <property type="evidence" value="ECO:0007669"/>
    <property type="project" value="UniProtKB-EC"/>
</dbReference>
<evidence type="ECO:0000256" key="2">
    <source>
        <dbReference type="ARBA" id="ARBA00008770"/>
    </source>
</evidence>
<dbReference type="Pfam" id="PF02358">
    <property type="entry name" value="Trehalose_PPase"/>
    <property type="match status" value="1"/>
</dbReference>
<dbReference type="Gene3D" id="3.30.70.1020">
    <property type="entry name" value="Trehalose-6-phosphate phosphatase related protein, domain 2"/>
    <property type="match status" value="1"/>
</dbReference>
<protein>
    <recommendedName>
        <fullName evidence="4">Trehalose 6-phosphate phosphatase</fullName>
        <ecNumber evidence="4">3.1.3.12</ecNumber>
    </recommendedName>
</protein>
<dbReference type="Gene3D" id="3.40.50.1000">
    <property type="entry name" value="HAD superfamily/HAD-like"/>
    <property type="match status" value="1"/>
</dbReference>
<keyword evidence="4" id="KW-0460">Magnesium</keyword>
<evidence type="ECO:0000256" key="3">
    <source>
        <dbReference type="ARBA" id="ARBA00022801"/>
    </source>
</evidence>
<name>A0ABU1WRN7_9BURK</name>
<dbReference type="EC" id="3.1.3.12" evidence="4"/>
<comment type="pathway">
    <text evidence="1 4">Glycan biosynthesis; trehalose biosynthesis.</text>
</comment>
<keyword evidence="3 4" id="KW-0378">Hydrolase</keyword>
<dbReference type="CDD" id="cd01627">
    <property type="entry name" value="HAD_TPP"/>
    <property type="match status" value="1"/>
</dbReference>
<dbReference type="NCBIfam" id="TIGR00685">
    <property type="entry name" value="T6PP"/>
    <property type="match status" value="1"/>
</dbReference>
<comment type="function">
    <text evidence="4">Removes the phosphate from trehalose 6-phosphate to produce free trehalose.</text>
</comment>
<evidence type="ECO:0000256" key="4">
    <source>
        <dbReference type="RuleBase" id="RU361117"/>
    </source>
</evidence>
<dbReference type="InterPro" id="IPR023214">
    <property type="entry name" value="HAD_sf"/>
</dbReference>
<dbReference type="PANTHER" id="PTHR43768:SF3">
    <property type="entry name" value="TREHALOSE 6-PHOSPHATE PHOSPHATASE"/>
    <property type="match status" value="1"/>
</dbReference>
<evidence type="ECO:0000313" key="6">
    <source>
        <dbReference type="Proteomes" id="UP001265700"/>
    </source>
</evidence>
<comment type="catalytic activity">
    <reaction evidence="4">
        <text>alpha,alpha-trehalose 6-phosphate + H2O = alpha,alpha-trehalose + phosphate</text>
        <dbReference type="Rhea" id="RHEA:23420"/>
        <dbReference type="ChEBI" id="CHEBI:15377"/>
        <dbReference type="ChEBI" id="CHEBI:16551"/>
        <dbReference type="ChEBI" id="CHEBI:43474"/>
        <dbReference type="ChEBI" id="CHEBI:58429"/>
        <dbReference type="EC" id="3.1.3.12"/>
    </reaction>
</comment>
<comment type="similarity">
    <text evidence="2 4">Belongs to the trehalose phosphatase family.</text>
</comment>
<dbReference type="EMBL" id="JAVDWU010000009">
    <property type="protein sequence ID" value="MDR7151969.1"/>
    <property type="molecule type" value="Genomic_DNA"/>
</dbReference>
<gene>
    <name evidence="5" type="ORF">J2W49_003945</name>
</gene>
<keyword evidence="4" id="KW-0479">Metal-binding</keyword>
<reference evidence="5 6" key="1">
    <citation type="submission" date="2023-07" db="EMBL/GenBank/DDBJ databases">
        <title>Sorghum-associated microbial communities from plants grown in Nebraska, USA.</title>
        <authorList>
            <person name="Schachtman D."/>
        </authorList>
    </citation>
    <scope>NUCLEOTIDE SEQUENCE [LARGE SCALE GENOMIC DNA]</scope>
    <source>
        <strain evidence="5 6">4249</strain>
    </source>
</reference>
<comment type="caution">
    <text evidence="5">The sequence shown here is derived from an EMBL/GenBank/DDBJ whole genome shotgun (WGS) entry which is preliminary data.</text>
</comment>
<accession>A0ABU1WRN7</accession>
<dbReference type="PANTHER" id="PTHR43768">
    <property type="entry name" value="TREHALOSE 6-PHOSPHATE PHOSPHATASE"/>
    <property type="match status" value="1"/>
</dbReference>
<evidence type="ECO:0000256" key="1">
    <source>
        <dbReference type="ARBA" id="ARBA00005199"/>
    </source>
</evidence>
<dbReference type="Proteomes" id="UP001265700">
    <property type="component" value="Unassembled WGS sequence"/>
</dbReference>
<dbReference type="InterPro" id="IPR006379">
    <property type="entry name" value="HAD-SF_hydro_IIB"/>
</dbReference>
<sequence length="248" mass="26155">MNTLPGLLTARSALFLDFDGTLAELAPRPDAVVIPGELLSLLARLHAQLGGAVALITGRAQADIEPLIAPLQLPAAYEHGAVRHAEWGVVSLAPEQAPDLTPALAAARALEQRHPGLLVEHKHTAMALHFRLAPELEAECVGAMLDAVRDNPGLQLLRGKAVVEVKSARVNKGHAIQAFMDEAPFQGRIPLFAGDDVTDEAGFEVVQRLGGAGIKVGEGHSCALHRIADPQALRAWLATISPEISSAP</sequence>